<protein>
    <recommendedName>
        <fullName evidence="4">Spindle pole body component</fullName>
    </recommendedName>
</protein>
<dbReference type="EMBL" id="FQNF01000105">
    <property type="protein sequence ID" value="SGZ41449.1"/>
    <property type="molecule type" value="Genomic_DNA"/>
</dbReference>
<name>A0A1L0CS85_9ASCO</name>
<organism evidence="2 3">
    <name type="scientific">Hanseniaspora guilliermondii</name>
    <dbReference type="NCBI Taxonomy" id="56406"/>
    <lineage>
        <taxon>Eukaryota</taxon>
        <taxon>Fungi</taxon>
        <taxon>Dikarya</taxon>
        <taxon>Ascomycota</taxon>
        <taxon>Saccharomycotina</taxon>
        <taxon>Saccharomycetes</taxon>
        <taxon>Saccharomycodales</taxon>
        <taxon>Saccharomycodaceae</taxon>
        <taxon>Hanseniaspora</taxon>
    </lineage>
</organism>
<reference evidence="3" key="1">
    <citation type="submission" date="2016-11" db="EMBL/GenBank/DDBJ databases">
        <authorList>
            <person name="Guldener U."/>
        </authorList>
    </citation>
    <scope>NUCLEOTIDE SEQUENCE [LARGE SCALE GENOMIC DNA]</scope>
</reference>
<feature type="chain" id="PRO_5009680813" description="Spindle pole body component" evidence="1">
    <location>
        <begin position="27"/>
        <end position="938"/>
    </location>
</feature>
<gene>
    <name evidence="2" type="ORF">HGUI_03650</name>
</gene>
<keyword evidence="3" id="KW-1185">Reference proteome</keyword>
<dbReference type="VEuPathDB" id="FungiDB:HGUI_03650"/>
<sequence length="938" mass="111069">MIKLTSSQILFTKIYLIYLLLQPVSDIEVSESQSKPQSQRRSLTELINTKILGKDYPVSLKNKIFKQVKLKINERDITKVESIYEGIERMELIKLFKLVFYNLNIMDYKDFLESQINKHENKDALHSLKQRVDNYEKSVHLNPDACQMVSRNGSSFISNIDDILESSDNLLNIPFHKNDRFCQDMIKYTLGLFPLEFLYCEIINEVNSMQISNKSYEESFRYDGRVECENKENESLGNVYTNGILYNKDDSNLYPRDSMYKKTTVDDEGHSECDLGNHTSINYCVDTTGNSISTIKSFTGNNISDTVLVNSHFFVEKYAKFNLFKGFISVCDYEEKIQLIVTLTEILTKFKKFDNLYMNNTFTLKMNFFFNSFFNLFHSVYADFLSRLIIKKTTKNLPIIHTSYTHLKVFLTNIDLHYDERWEYIFDTLNVTEFESFFQRNLSNYFEDPMFEITSFISDVDDIQDALEDLDPRYDFIKNNFNTAFKNNFSRNYRDMIKKFKKRARVKNFKTFQMFQYFILSNIKKFNLTTSFDENKNFNGHFLRFYKNFVLYLSDQFFKATKSVYHNKEIDDEFLSIKRLDILKLGRALGKELQDLFGTKSGLIYTNVMVHFTRNISRDLLDLLSDMRNDFVFDLINIKRGENGENLYKKLFLLLKDTCNIIVFINEFKQSFWGVLKRGSKLTNNKIQYFELESNLEVEDIENYRIEVEGKILYSNETLFMYTYDADEDLSVEIFYKDKSLYKIPVTDVSKDGRVQVELKKRKILLNLKFRKVAIEDFSINYYAEMVVKCGSLLCKYISKEIVKLEFDNLDNKQLLKKLEETGVVNTIKGLESDYFYNVLWRHYCERTHSCDDDENIRIGNINDLFAMLQRVVDDQNVLDKENVYYDYILNSVELTKSTKKSEIIVYYEKENLVHQGEIKVKTEFAEDSMRKLKKKVI</sequence>
<dbReference type="OrthoDB" id="3972605at2759"/>
<evidence type="ECO:0008006" key="4">
    <source>
        <dbReference type="Google" id="ProtNLM"/>
    </source>
</evidence>
<evidence type="ECO:0000313" key="2">
    <source>
        <dbReference type="EMBL" id="SGZ41449.1"/>
    </source>
</evidence>
<dbReference type="AlphaFoldDB" id="A0A1L0CS85"/>
<proteinExistence type="predicted"/>
<evidence type="ECO:0000313" key="3">
    <source>
        <dbReference type="Proteomes" id="UP000183365"/>
    </source>
</evidence>
<keyword evidence="1" id="KW-0732">Signal</keyword>
<evidence type="ECO:0000256" key="1">
    <source>
        <dbReference type="SAM" id="SignalP"/>
    </source>
</evidence>
<accession>A0A1L0CS85</accession>
<dbReference type="Proteomes" id="UP000183365">
    <property type="component" value="Unassembled WGS sequence"/>
</dbReference>
<feature type="signal peptide" evidence="1">
    <location>
        <begin position="1"/>
        <end position="26"/>
    </location>
</feature>